<dbReference type="KEGG" id="ctes:O987_15410"/>
<dbReference type="EMBL" id="CP006704">
    <property type="protein sequence ID" value="AIJ47193.1"/>
    <property type="molecule type" value="Genomic_DNA"/>
</dbReference>
<dbReference type="AlphaFoldDB" id="A0A076PN74"/>
<proteinExistence type="predicted"/>
<gene>
    <name evidence="1" type="ORF">O987_15410</name>
</gene>
<organism evidence="1 2">
    <name type="scientific">Comamonas testosteroni TK102</name>
    <dbReference type="NCBI Taxonomy" id="1392005"/>
    <lineage>
        <taxon>Bacteria</taxon>
        <taxon>Pseudomonadati</taxon>
        <taxon>Pseudomonadota</taxon>
        <taxon>Betaproteobacteria</taxon>
        <taxon>Burkholderiales</taxon>
        <taxon>Comamonadaceae</taxon>
        <taxon>Comamonas</taxon>
    </lineage>
</organism>
<dbReference type="Proteomes" id="UP000028782">
    <property type="component" value="Chromosome"/>
</dbReference>
<sequence length="30" mass="3607">MVLLQINAYMHKLNMIFMFIYILELNTMSA</sequence>
<accession>A0A076PN74</accession>
<evidence type="ECO:0000313" key="1">
    <source>
        <dbReference type="EMBL" id="AIJ47193.1"/>
    </source>
</evidence>
<protein>
    <submittedName>
        <fullName evidence="1">Uncharacterized protein</fullName>
    </submittedName>
</protein>
<name>A0A076PN74_COMTE</name>
<evidence type="ECO:0000313" key="2">
    <source>
        <dbReference type="Proteomes" id="UP000028782"/>
    </source>
</evidence>
<reference evidence="1 2" key="1">
    <citation type="journal article" date="2014" name="Genome Announc.">
        <title>Complete Genome Sequence of Polychlorinated Biphenyl Degrader Comamonas testosteroni TK102 (NBRC 109938).</title>
        <authorList>
            <person name="Fukuda K."/>
            <person name="Hosoyama A."/>
            <person name="Tsuchikane K."/>
            <person name="Ohji S."/>
            <person name="Yamazoe A."/>
            <person name="Fujita N."/>
            <person name="Shintani M."/>
            <person name="Kimbara K."/>
        </authorList>
    </citation>
    <scope>NUCLEOTIDE SEQUENCE [LARGE SCALE GENOMIC DNA]</scope>
    <source>
        <strain evidence="1">TK102</strain>
    </source>
</reference>
<dbReference type="HOGENOM" id="CLU_3402984_0_0_4"/>